<organism evidence="2">
    <name type="scientific">bioreactor metagenome</name>
    <dbReference type="NCBI Taxonomy" id="1076179"/>
    <lineage>
        <taxon>unclassified sequences</taxon>
        <taxon>metagenomes</taxon>
        <taxon>ecological metagenomes</taxon>
    </lineage>
</organism>
<comment type="caution">
    <text evidence="2">The sequence shown here is derived from an EMBL/GenBank/DDBJ whole genome shotgun (WGS) entry which is preliminary data.</text>
</comment>
<dbReference type="InterPro" id="IPR012312">
    <property type="entry name" value="Hemerythrin-like"/>
</dbReference>
<feature type="domain" description="Hemerythrin-like" evidence="1">
    <location>
        <begin position="3"/>
        <end position="139"/>
    </location>
</feature>
<dbReference type="PANTHER" id="PTHR39966">
    <property type="entry name" value="BLL2471 PROTEIN-RELATED"/>
    <property type="match status" value="1"/>
</dbReference>
<reference evidence="2" key="1">
    <citation type="submission" date="2019-08" db="EMBL/GenBank/DDBJ databases">
        <authorList>
            <person name="Kucharzyk K."/>
            <person name="Murdoch R.W."/>
            <person name="Higgins S."/>
            <person name="Loffler F."/>
        </authorList>
    </citation>
    <scope>NUCLEOTIDE SEQUENCE</scope>
</reference>
<dbReference type="Pfam" id="PF01814">
    <property type="entry name" value="Hemerythrin"/>
    <property type="match status" value="1"/>
</dbReference>
<evidence type="ECO:0000259" key="1">
    <source>
        <dbReference type="Pfam" id="PF01814"/>
    </source>
</evidence>
<sequence length="185" mass="21416">MNGINLMVEEHKYIKRMLVVLRKASYGVLKGAEVNFEDFEKMIDFVRSYADNHHHGKEEKILFNRMVTEIGGPAEKLVNLGMLVEHDLGRLHMKELEEALGRVKAGDDESKVDVIANAVSYTHLLTRHIDKEDSTVYTFANRKLSGETLNTIDQECEAFEKEMEEKNIQQKYINILEELEKKYVL</sequence>
<gene>
    <name evidence="2" type="ORF">SDC9_68516</name>
</gene>
<evidence type="ECO:0000313" key="2">
    <source>
        <dbReference type="EMBL" id="MPM22066.1"/>
    </source>
</evidence>
<proteinExistence type="predicted"/>
<dbReference type="EMBL" id="VSSQ01003727">
    <property type="protein sequence ID" value="MPM22066.1"/>
    <property type="molecule type" value="Genomic_DNA"/>
</dbReference>
<dbReference type="PANTHER" id="PTHR39966:SF1">
    <property type="entry name" value="HEMERYTHRIN-LIKE DOMAIN-CONTAINING PROTEIN"/>
    <property type="match status" value="1"/>
</dbReference>
<name>A0A644Y0N3_9ZZZZ</name>
<dbReference type="AlphaFoldDB" id="A0A644Y0N3"/>
<accession>A0A644Y0N3</accession>
<protein>
    <recommendedName>
        <fullName evidence="1">Hemerythrin-like domain-containing protein</fullName>
    </recommendedName>
</protein>
<dbReference type="Gene3D" id="1.20.120.520">
    <property type="entry name" value="nmb1532 protein domain like"/>
    <property type="match status" value="1"/>
</dbReference>
<dbReference type="GO" id="GO:0005886">
    <property type="term" value="C:plasma membrane"/>
    <property type="evidence" value="ECO:0007669"/>
    <property type="project" value="TreeGrafter"/>
</dbReference>